<name>A0A086T8A2_HAPC1</name>
<dbReference type="OrthoDB" id="5280547at2759"/>
<dbReference type="Proteomes" id="UP000029964">
    <property type="component" value="Unassembled WGS sequence"/>
</dbReference>
<sequence>MVYCGKASAACQGCRVRRIRCDKREPDCSQCVRVGKKCSGYRDPLSLMFRDESSKVVQRVHSTQRVSRKSPGHQPAKPVHHGSPKSNEKRVPTPTVTTFSFVTFDQALSSSPTAVSPQPPTPTTVSPAPSSSTISVPPDRSSSHAENEPPTLSCSSSSSSSSPPSSSRAITANAKLIPRPSIMQLFMPSVEDQGFQFYVDRYLVGHPDEPRNFAALTTYQWLWNPALRDASVALGLAGLSNASGDAGLMTDAWRCYGKALRAASNLVNSNKASNTELTSRLVILLAMFEFAKGTQNSPGCVYAHLVGAAALIHSWNPVQRAPCQSNLLLLLQFCSSTFIAAYELGVPLPSMFHDWMDICQRTVPGDDRPSIDLGRLIAQFIDVSSRVRNLSDSGARSNTCSSLLEELVALDASFAAWVDALDGRWLYSTEHRDDLPPVAVFRGEYHLYHNIWVARTWNYYRWARILTNQLILKLSPDKNPEQDPNRSAAGDKTRRLETIRNLADGVLASTPSHWRHPLLEKRAPLSVELDGPGGGGPAGLPILLYQLKVAACAPGVPREHWVWAYTVMECVWGDMGMKQARTMMDTMVAHRRSMDEAVE</sequence>
<feature type="region of interest" description="Disordered" evidence="2">
    <location>
        <begin position="110"/>
        <end position="169"/>
    </location>
</feature>
<dbReference type="AlphaFoldDB" id="A0A086T8A2"/>
<evidence type="ECO:0000313" key="4">
    <source>
        <dbReference type="EMBL" id="KFH45584.1"/>
    </source>
</evidence>
<keyword evidence="5" id="KW-1185">Reference proteome</keyword>
<accession>A0A086T8A2</accession>
<dbReference type="SUPFAM" id="SSF57701">
    <property type="entry name" value="Zn2/Cys6 DNA-binding domain"/>
    <property type="match status" value="1"/>
</dbReference>
<evidence type="ECO:0000256" key="2">
    <source>
        <dbReference type="SAM" id="MobiDB-lite"/>
    </source>
</evidence>
<proteinExistence type="predicted"/>
<feature type="domain" description="Zn(2)-C6 fungal-type" evidence="3">
    <location>
        <begin position="10"/>
        <end position="39"/>
    </location>
</feature>
<dbReference type="PANTHER" id="PTHR38791:SF5">
    <property type="entry name" value="TRANSCRIPTION FACTOR DBAG-RELATED"/>
    <property type="match status" value="1"/>
</dbReference>
<feature type="compositionally biased region" description="Low complexity" evidence="2">
    <location>
        <begin position="153"/>
        <end position="167"/>
    </location>
</feature>
<dbReference type="GO" id="GO:0000981">
    <property type="term" value="F:DNA-binding transcription factor activity, RNA polymerase II-specific"/>
    <property type="evidence" value="ECO:0007669"/>
    <property type="project" value="InterPro"/>
</dbReference>
<dbReference type="InterPro" id="IPR036864">
    <property type="entry name" value="Zn2-C6_fun-type_DNA-bd_sf"/>
</dbReference>
<dbReference type="Pfam" id="PF00172">
    <property type="entry name" value="Zn_clus"/>
    <property type="match status" value="1"/>
</dbReference>
<dbReference type="PANTHER" id="PTHR38791">
    <property type="entry name" value="ZN(II)2CYS6 TRANSCRIPTION FACTOR (EUROFUNG)-RELATED-RELATED"/>
    <property type="match status" value="1"/>
</dbReference>
<comment type="caution">
    <text evidence="4">The sequence shown here is derived from an EMBL/GenBank/DDBJ whole genome shotgun (WGS) entry which is preliminary data.</text>
</comment>
<dbReference type="SMART" id="SM00066">
    <property type="entry name" value="GAL4"/>
    <property type="match status" value="1"/>
</dbReference>
<feature type="region of interest" description="Disordered" evidence="2">
    <location>
        <begin position="53"/>
        <end position="92"/>
    </location>
</feature>
<dbReference type="PROSITE" id="PS00463">
    <property type="entry name" value="ZN2_CY6_FUNGAL_1"/>
    <property type="match status" value="1"/>
</dbReference>
<dbReference type="Gene3D" id="4.10.240.10">
    <property type="entry name" value="Zn(2)-C6 fungal-type DNA-binding domain"/>
    <property type="match status" value="1"/>
</dbReference>
<dbReference type="InterPro" id="IPR021858">
    <property type="entry name" value="Fun_TF"/>
</dbReference>
<dbReference type="Pfam" id="PF11951">
    <property type="entry name" value="Fungal_trans_2"/>
    <property type="match status" value="1"/>
</dbReference>
<dbReference type="InterPro" id="IPR053175">
    <property type="entry name" value="DHMBA_Reg_Transcription_Factor"/>
</dbReference>
<dbReference type="HOGENOM" id="CLU_013866_7_1_1"/>
<organism evidence="4 5">
    <name type="scientific">Hapsidospora chrysogenum (strain ATCC 11550 / CBS 779.69 / DSM 880 / IAM 14645 / JCM 23072 / IMI 49137)</name>
    <name type="common">Acremonium chrysogenum</name>
    <dbReference type="NCBI Taxonomy" id="857340"/>
    <lineage>
        <taxon>Eukaryota</taxon>
        <taxon>Fungi</taxon>
        <taxon>Dikarya</taxon>
        <taxon>Ascomycota</taxon>
        <taxon>Pezizomycotina</taxon>
        <taxon>Sordariomycetes</taxon>
        <taxon>Hypocreomycetidae</taxon>
        <taxon>Hypocreales</taxon>
        <taxon>Bionectriaceae</taxon>
        <taxon>Hapsidospora</taxon>
    </lineage>
</organism>
<dbReference type="EMBL" id="JPKY01000030">
    <property type="protein sequence ID" value="KFH45584.1"/>
    <property type="molecule type" value="Genomic_DNA"/>
</dbReference>
<dbReference type="PROSITE" id="PS50048">
    <property type="entry name" value="ZN2_CY6_FUNGAL_2"/>
    <property type="match status" value="1"/>
</dbReference>
<feature type="compositionally biased region" description="Low complexity" evidence="2">
    <location>
        <begin position="123"/>
        <end position="138"/>
    </location>
</feature>
<keyword evidence="1" id="KW-0539">Nucleus</keyword>
<dbReference type="InterPro" id="IPR001138">
    <property type="entry name" value="Zn2Cys6_DnaBD"/>
</dbReference>
<evidence type="ECO:0000256" key="1">
    <source>
        <dbReference type="ARBA" id="ARBA00023242"/>
    </source>
</evidence>
<dbReference type="CDD" id="cd00067">
    <property type="entry name" value="GAL4"/>
    <property type="match status" value="1"/>
</dbReference>
<reference evidence="5" key="1">
    <citation type="journal article" date="2014" name="Genome Announc.">
        <title>Genome sequence and annotation of Acremonium chrysogenum, producer of the beta-lactam antibiotic cephalosporin C.</title>
        <authorList>
            <person name="Terfehr D."/>
            <person name="Dahlmann T.A."/>
            <person name="Specht T."/>
            <person name="Zadra I."/>
            <person name="Kuernsteiner H."/>
            <person name="Kueck U."/>
        </authorList>
    </citation>
    <scope>NUCLEOTIDE SEQUENCE [LARGE SCALE GENOMIC DNA]</scope>
    <source>
        <strain evidence="5">ATCC 11550 / CBS 779.69 / DSM 880 / IAM 14645 / JCM 23072 / IMI 49137</strain>
    </source>
</reference>
<protein>
    <recommendedName>
        <fullName evidence="3">Zn(2)-C6 fungal-type domain-containing protein</fullName>
    </recommendedName>
</protein>
<gene>
    <name evidence="4" type="ORF">ACRE_036430</name>
</gene>
<evidence type="ECO:0000313" key="5">
    <source>
        <dbReference type="Proteomes" id="UP000029964"/>
    </source>
</evidence>
<dbReference type="GO" id="GO:0008270">
    <property type="term" value="F:zinc ion binding"/>
    <property type="evidence" value="ECO:0007669"/>
    <property type="project" value="InterPro"/>
</dbReference>
<evidence type="ECO:0000259" key="3">
    <source>
        <dbReference type="PROSITE" id="PS50048"/>
    </source>
</evidence>
<dbReference type="STRING" id="857340.A0A086T8A2"/>